<keyword evidence="4" id="KW-0788">Thiol protease</keyword>
<sequence length="280" mass="30354">MGDYGPSGALPRAQPPSNPPLPSTSSDEISVLVTGFGPFKTNFINASWLVASSLPTSFDLPTAGGVGGAGETTSTPRKVSITVHPAPIPVAYSAVRTAIPALLAEYADSHGGRQPDIVVHMGIAATRGYYSIETRAHRDSYHMSDNRGQCGYDDGERRWREMQVPAMLQAGVVDDEDDNGDGHRRVGKGCCPRPPDDEFLALWKGFAGEDADVRVSTDAGRYLCEFIFFTSLALAWRERRSRNVVFLHVPSSCTEEDVRVGREVAVAMIKAVVLSWIDSR</sequence>
<gene>
    <name evidence="6" type="ORF">BDW47DRAFT_64990</name>
</gene>
<dbReference type="GO" id="GO:0008234">
    <property type="term" value="F:cysteine-type peptidase activity"/>
    <property type="evidence" value="ECO:0007669"/>
    <property type="project" value="UniProtKB-KW"/>
</dbReference>
<evidence type="ECO:0000313" key="7">
    <source>
        <dbReference type="Proteomes" id="UP000234585"/>
    </source>
</evidence>
<dbReference type="InterPro" id="IPR036440">
    <property type="entry name" value="Peptidase_C15-like_sf"/>
</dbReference>
<evidence type="ECO:0000256" key="5">
    <source>
        <dbReference type="SAM" id="MobiDB-lite"/>
    </source>
</evidence>
<name>A0A2I2FKL6_ASPCN</name>
<accession>A0A2I2FKL6</accession>
<dbReference type="InterPro" id="IPR016125">
    <property type="entry name" value="Peptidase_C15-like"/>
</dbReference>
<dbReference type="PANTHER" id="PTHR23402:SF1">
    <property type="entry name" value="PYROGLUTAMYL-PEPTIDASE I"/>
    <property type="match status" value="1"/>
</dbReference>
<dbReference type="SUPFAM" id="SSF53182">
    <property type="entry name" value="Pyrrolidone carboxyl peptidase (pyroglutamate aminopeptidase)"/>
    <property type="match status" value="1"/>
</dbReference>
<evidence type="ECO:0000313" key="6">
    <source>
        <dbReference type="EMBL" id="PLB41177.1"/>
    </source>
</evidence>
<dbReference type="RefSeq" id="XP_024675189.1">
    <property type="nucleotide sequence ID" value="XM_024819524.1"/>
</dbReference>
<evidence type="ECO:0000256" key="1">
    <source>
        <dbReference type="ARBA" id="ARBA00006641"/>
    </source>
</evidence>
<evidence type="ECO:0000256" key="3">
    <source>
        <dbReference type="ARBA" id="ARBA00022801"/>
    </source>
</evidence>
<evidence type="ECO:0000256" key="2">
    <source>
        <dbReference type="ARBA" id="ARBA00022670"/>
    </source>
</evidence>
<dbReference type="Gene3D" id="3.40.630.20">
    <property type="entry name" value="Peptidase C15, pyroglutamyl peptidase I-like"/>
    <property type="match status" value="1"/>
</dbReference>
<comment type="similarity">
    <text evidence="1">Belongs to the peptidase C15 family.</text>
</comment>
<dbReference type="GO" id="GO:0006508">
    <property type="term" value="P:proteolysis"/>
    <property type="evidence" value="ECO:0007669"/>
    <property type="project" value="UniProtKB-KW"/>
</dbReference>
<protein>
    <submittedName>
        <fullName evidence="6">Putative pyroglutamyl peptidase type I</fullName>
    </submittedName>
</protein>
<proteinExistence type="inferred from homology"/>
<feature type="region of interest" description="Disordered" evidence="5">
    <location>
        <begin position="1"/>
        <end position="26"/>
    </location>
</feature>
<dbReference type="GeneID" id="36526684"/>
<dbReference type="PANTHER" id="PTHR23402">
    <property type="entry name" value="PROTEASE FAMILY C15 PYROGLUTAMYL-PEPTIDASE I-RELATED"/>
    <property type="match status" value="1"/>
</dbReference>
<feature type="compositionally biased region" description="Pro residues" evidence="5">
    <location>
        <begin position="13"/>
        <end position="22"/>
    </location>
</feature>
<keyword evidence="7" id="KW-1185">Reference proteome</keyword>
<keyword evidence="3" id="KW-0378">Hydrolase</keyword>
<dbReference type="EMBL" id="KZ559121">
    <property type="protein sequence ID" value="PLB41177.1"/>
    <property type="molecule type" value="Genomic_DNA"/>
</dbReference>
<organism evidence="6 7">
    <name type="scientific">Aspergillus candidus</name>
    <dbReference type="NCBI Taxonomy" id="41067"/>
    <lineage>
        <taxon>Eukaryota</taxon>
        <taxon>Fungi</taxon>
        <taxon>Dikarya</taxon>
        <taxon>Ascomycota</taxon>
        <taxon>Pezizomycotina</taxon>
        <taxon>Eurotiomycetes</taxon>
        <taxon>Eurotiomycetidae</taxon>
        <taxon>Eurotiales</taxon>
        <taxon>Aspergillaceae</taxon>
        <taxon>Aspergillus</taxon>
        <taxon>Aspergillus subgen. Circumdati</taxon>
    </lineage>
</organism>
<dbReference type="OrthoDB" id="407146at2759"/>
<keyword evidence="2" id="KW-0645">Protease</keyword>
<reference evidence="6 7" key="1">
    <citation type="submission" date="2017-12" db="EMBL/GenBank/DDBJ databases">
        <authorList>
            <consortium name="DOE Joint Genome Institute"/>
            <person name="Haridas S."/>
            <person name="Kjaerbolling I."/>
            <person name="Vesth T.C."/>
            <person name="Frisvad J.C."/>
            <person name="Nybo J.L."/>
            <person name="Theobald S."/>
            <person name="Kuo A."/>
            <person name="Bowyer P."/>
            <person name="Matsuda Y."/>
            <person name="Mondo S."/>
            <person name="Lyhne E.K."/>
            <person name="Kogle M.E."/>
            <person name="Clum A."/>
            <person name="Lipzen A."/>
            <person name="Salamov A."/>
            <person name="Ngan C.Y."/>
            <person name="Daum C."/>
            <person name="Chiniquy J."/>
            <person name="Barry K."/>
            <person name="LaButti K."/>
            <person name="Simmons B.A."/>
            <person name="Magnuson J.K."/>
            <person name="Mortensen U.H."/>
            <person name="Larsen T.O."/>
            <person name="Grigoriev I.V."/>
            <person name="Baker S.E."/>
            <person name="Andersen M.R."/>
            <person name="Nordberg H.P."/>
            <person name="Cantor M.N."/>
            <person name="Hua S.X."/>
        </authorList>
    </citation>
    <scope>NUCLEOTIDE SEQUENCE [LARGE SCALE GENOMIC DNA]</scope>
    <source>
        <strain evidence="6 7">CBS 102.13</strain>
    </source>
</reference>
<dbReference type="AlphaFoldDB" id="A0A2I2FKL6"/>
<dbReference type="Proteomes" id="UP000234585">
    <property type="component" value="Unassembled WGS sequence"/>
</dbReference>
<evidence type="ECO:0000256" key="4">
    <source>
        <dbReference type="ARBA" id="ARBA00022807"/>
    </source>
</evidence>